<keyword evidence="2" id="KW-1185">Reference proteome</keyword>
<dbReference type="VEuPathDB" id="FungiDB:MUCCIDRAFT_106239"/>
<protein>
    <submittedName>
        <fullName evidence="1">Uncharacterized protein</fullName>
    </submittedName>
</protein>
<accession>A0A162QU16</accession>
<dbReference type="Proteomes" id="UP000077051">
    <property type="component" value="Unassembled WGS sequence"/>
</dbReference>
<reference evidence="1 2" key="1">
    <citation type="submission" date="2015-06" db="EMBL/GenBank/DDBJ databases">
        <title>Expansion of signal transduction pathways in fungi by whole-genome duplication.</title>
        <authorList>
            <consortium name="DOE Joint Genome Institute"/>
            <person name="Corrochano L.M."/>
            <person name="Kuo A."/>
            <person name="Marcet-Houben M."/>
            <person name="Polaino S."/>
            <person name="Salamov A."/>
            <person name="Villalobos J.M."/>
            <person name="Alvarez M.I."/>
            <person name="Avalos J."/>
            <person name="Benito E.P."/>
            <person name="Benoit I."/>
            <person name="Burger G."/>
            <person name="Camino L.P."/>
            <person name="Canovas D."/>
            <person name="Cerda-Olmedo E."/>
            <person name="Cheng J.-F."/>
            <person name="Dominguez A."/>
            <person name="Elias M."/>
            <person name="Eslava A.P."/>
            <person name="Glaser F."/>
            <person name="Grimwood J."/>
            <person name="Gutierrez G."/>
            <person name="Heitman J."/>
            <person name="Henrissat B."/>
            <person name="Iturriaga E.A."/>
            <person name="Lang B.F."/>
            <person name="Lavin J.L."/>
            <person name="Lee S."/>
            <person name="Li W."/>
            <person name="Lindquist E."/>
            <person name="Lopez-Garcia S."/>
            <person name="Luque E.M."/>
            <person name="Marcos A.T."/>
            <person name="Martin J."/>
            <person name="Mccluskey K."/>
            <person name="Medina H.R."/>
            <person name="Miralles-Duran A."/>
            <person name="Miyazaki A."/>
            <person name="Munoz-Torres E."/>
            <person name="Oguiza J.A."/>
            <person name="Ohm R."/>
            <person name="Olmedo M."/>
            <person name="Orejas M."/>
            <person name="Ortiz-Castellanos L."/>
            <person name="Pisabarro A.G."/>
            <person name="Rodriguez-Romero J."/>
            <person name="Ruiz-Herrera J."/>
            <person name="Ruiz-Vazquez R."/>
            <person name="Sanz C."/>
            <person name="Schackwitz W."/>
            <person name="Schmutz J."/>
            <person name="Shahriari M."/>
            <person name="Shelest E."/>
            <person name="Silva-Franco F."/>
            <person name="Soanes D."/>
            <person name="Syed K."/>
            <person name="Tagua V.G."/>
            <person name="Talbot N.J."/>
            <person name="Thon M."/>
            <person name="De Vries R.P."/>
            <person name="Wiebenga A."/>
            <person name="Yadav J.S."/>
            <person name="Braun E.L."/>
            <person name="Baker S."/>
            <person name="Garre V."/>
            <person name="Horwitz B."/>
            <person name="Torres-Martinez S."/>
            <person name="Idnurm A."/>
            <person name="Herrera-Estrella A."/>
            <person name="Gabaldon T."/>
            <person name="Grigoriev I.V."/>
        </authorList>
    </citation>
    <scope>NUCLEOTIDE SEQUENCE [LARGE SCALE GENOMIC DNA]</scope>
    <source>
        <strain evidence="1 2">CBS 277.49</strain>
    </source>
</reference>
<organism evidence="1 2">
    <name type="scientific">Mucor lusitanicus CBS 277.49</name>
    <dbReference type="NCBI Taxonomy" id="747725"/>
    <lineage>
        <taxon>Eukaryota</taxon>
        <taxon>Fungi</taxon>
        <taxon>Fungi incertae sedis</taxon>
        <taxon>Mucoromycota</taxon>
        <taxon>Mucoromycotina</taxon>
        <taxon>Mucoromycetes</taxon>
        <taxon>Mucorales</taxon>
        <taxon>Mucorineae</taxon>
        <taxon>Mucoraceae</taxon>
        <taxon>Mucor</taxon>
    </lineage>
</organism>
<proteinExistence type="predicted"/>
<dbReference type="EMBL" id="AMYB01000002">
    <property type="protein sequence ID" value="OAD05680.1"/>
    <property type="molecule type" value="Genomic_DNA"/>
</dbReference>
<evidence type="ECO:0000313" key="2">
    <source>
        <dbReference type="Proteomes" id="UP000077051"/>
    </source>
</evidence>
<dbReference type="AlphaFoldDB" id="A0A162QU16"/>
<name>A0A162QU16_MUCCL</name>
<gene>
    <name evidence="1" type="ORF">MUCCIDRAFT_106239</name>
</gene>
<comment type="caution">
    <text evidence="1">The sequence shown here is derived from an EMBL/GenBank/DDBJ whole genome shotgun (WGS) entry which is preliminary data.</text>
</comment>
<evidence type="ECO:0000313" key="1">
    <source>
        <dbReference type="EMBL" id="OAD05680.1"/>
    </source>
</evidence>
<sequence length="212" mass="23459">MAVDTQTTTETDSGTRTPIVNEIIDVDNYIYLNAQTTDESDSNTIASFIENDVINIDSRESSVARIPARHVSETTIPPRAPLPISLSLSATPETPIATIQRRVEEENPDASEAEKKRRYKTIFSAIAGAYLDKGEGKNDTLHCRKCKIFADKCGIVVLVLYDDFSKNFITRLINDEGINKQNVTSDLLSKRFREATIVNGEFTLAPEDSSVA</sequence>